<keyword evidence="1" id="KW-0378">Hydrolase</keyword>
<dbReference type="PROSITE" id="PS00175">
    <property type="entry name" value="PG_MUTASE"/>
    <property type="match status" value="1"/>
</dbReference>
<sequence length="174" mass="19811">MTTVYLVRHGETIDNARRIMQGQTQGQLNENGIQQAKDLGLRLADVHFDAYVSSDLQRSIETCRLVVGSEKQVPIVTTKLLRERDWGSFTGMFIPELANLNDPSKWPDDIETLEELKQRAAKFLEWIKREYPDKVVLAVGHGIINKAVQSVFYGKPMNEIAVMKNADVRILKIE</sequence>
<dbReference type="SUPFAM" id="SSF53254">
    <property type="entry name" value="Phosphoglycerate mutase-like"/>
    <property type="match status" value="1"/>
</dbReference>
<dbReference type="SMART" id="SM00855">
    <property type="entry name" value="PGAM"/>
    <property type="match status" value="1"/>
</dbReference>
<feature type="active site" description="Tele-phosphohistidine intermediate" evidence="2">
    <location>
        <position position="9"/>
    </location>
</feature>
<name>A0A0S3UHY1_PREIN</name>
<dbReference type="InterPro" id="IPR013078">
    <property type="entry name" value="His_Pase_superF_clade-1"/>
</dbReference>
<dbReference type="InterPro" id="IPR029033">
    <property type="entry name" value="His_PPase_superfam"/>
</dbReference>
<accession>A0A0S3UHY1</accession>
<evidence type="ECO:0008006" key="6">
    <source>
        <dbReference type="Google" id="ProtNLM"/>
    </source>
</evidence>
<proteinExistence type="predicted"/>
<gene>
    <name evidence="4" type="ORF">PIOMA14_I_0617</name>
</gene>
<evidence type="ECO:0000256" key="2">
    <source>
        <dbReference type="PIRSR" id="PIRSR613078-1"/>
    </source>
</evidence>
<evidence type="ECO:0000313" key="4">
    <source>
        <dbReference type="EMBL" id="BAU17125.1"/>
    </source>
</evidence>
<dbReference type="STRING" id="28131.BWX40_05555"/>
<protein>
    <recommendedName>
        <fullName evidence="6">Histidine phosphatase family protein</fullName>
    </recommendedName>
</protein>
<evidence type="ECO:0000256" key="1">
    <source>
        <dbReference type="ARBA" id="ARBA00022801"/>
    </source>
</evidence>
<dbReference type="GO" id="GO:0005829">
    <property type="term" value="C:cytosol"/>
    <property type="evidence" value="ECO:0007669"/>
    <property type="project" value="TreeGrafter"/>
</dbReference>
<feature type="binding site" evidence="3">
    <location>
        <begin position="8"/>
        <end position="15"/>
    </location>
    <ligand>
        <name>substrate</name>
    </ligand>
</feature>
<evidence type="ECO:0000256" key="3">
    <source>
        <dbReference type="PIRSR" id="PIRSR613078-2"/>
    </source>
</evidence>
<dbReference type="Proteomes" id="UP000217431">
    <property type="component" value="Chromosome I"/>
</dbReference>
<dbReference type="GO" id="GO:0004331">
    <property type="term" value="F:fructose-2,6-bisphosphate 2-phosphatase activity"/>
    <property type="evidence" value="ECO:0007669"/>
    <property type="project" value="TreeGrafter"/>
</dbReference>
<dbReference type="Gene3D" id="3.40.50.1240">
    <property type="entry name" value="Phosphoglycerate mutase-like"/>
    <property type="match status" value="1"/>
</dbReference>
<feature type="binding site" evidence="3">
    <location>
        <position position="58"/>
    </location>
    <ligand>
        <name>substrate</name>
    </ligand>
</feature>
<dbReference type="GO" id="GO:0043456">
    <property type="term" value="P:regulation of pentose-phosphate shunt"/>
    <property type="evidence" value="ECO:0007669"/>
    <property type="project" value="TreeGrafter"/>
</dbReference>
<dbReference type="InterPro" id="IPR001345">
    <property type="entry name" value="PG/BPGM_mutase_AS"/>
</dbReference>
<organism evidence="4 5">
    <name type="scientific">Prevotella intermedia</name>
    <dbReference type="NCBI Taxonomy" id="28131"/>
    <lineage>
        <taxon>Bacteria</taxon>
        <taxon>Pseudomonadati</taxon>
        <taxon>Bacteroidota</taxon>
        <taxon>Bacteroidia</taxon>
        <taxon>Bacteroidales</taxon>
        <taxon>Prevotellaceae</taxon>
        <taxon>Prevotella</taxon>
    </lineage>
</organism>
<dbReference type="GO" id="GO:0045820">
    <property type="term" value="P:negative regulation of glycolytic process"/>
    <property type="evidence" value="ECO:0007669"/>
    <property type="project" value="TreeGrafter"/>
</dbReference>
<evidence type="ECO:0000313" key="5">
    <source>
        <dbReference type="Proteomes" id="UP000217431"/>
    </source>
</evidence>
<feature type="active site" description="Proton donor/acceptor" evidence="2">
    <location>
        <position position="83"/>
    </location>
</feature>
<dbReference type="AlphaFoldDB" id="A0A0S3UHY1"/>
<dbReference type="PANTHER" id="PTHR46517:SF1">
    <property type="entry name" value="FRUCTOSE-2,6-BISPHOSPHATASE TIGAR"/>
    <property type="match status" value="1"/>
</dbReference>
<dbReference type="PANTHER" id="PTHR46517">
    <property type="entry name" value="FRUCTOSE-2,6-BISPHOSPHATASE TIGAR"/>
    <property type="match status" value="1"/>
</dbReference>
<dbReference type="Pfam" id="PF00300">
    <property type="entry name" value="His_Phos_1"/>
    <property type="match status" value="1"/>
</dbReference>
<dbReference type="EMBL" id="AP014597">
    <property type="protein sequence ID" value="BAU17125.1"/>
    <property type="molecule type" value="Genomic_DNA"/>
</dbReference>
<dbReference type="CDD" id="cd07067">
    <property type="entry name" value="HP_PGM_like"/>
    <property type="match status" value="1"/>
</dbReference>
<dbReference type="RefSeq" id="WP_096405128.1">
    <property type="nucleotide sequence ID" value="NZ_AP014597.1"/>
</dbReference>
<reference evidence="4 5" key="1">
    <citation type="journal article" date="2016" name="DNA Res.">
        <title>The complete genome sequencing of Prevotella intermedia strain OMA14 and a subsequent fine-scale, intra-species genomic comparison reveal an unusual amplification of conjugative and mobile transposons and identify a novel Prevotella-lineage-specific repeat.</title>
        <authorList>
            <person name="Naito M."/>
            <person name="Ogura Y."/>
            <person name="Itoh T."/>
            <person name="Shoji M."/>
            <person name="Okamoto M."/>
            <person name="Hayashi T."/>
            <person name="Nakayama K."/>
        </authorList>
    </citation>
    <scope>NUCLEOTIDE SEQUENCE [LARGE SCALE GENOMIC DNA]</scope>
    <source>
        <strain evidence="4 5">OMA14</strain>
    </source>
</reference>
<dbReference type="InterPro" id="IPR051695">
    <property type="entry name" value="Phosphoglycerate_Mutase"/>
</dbReference>